<dbReference type="PANTHER" id="PTHR31468">
    <property type="entry name" value="1,3-BETA-GLUCANOSYLTRANSFERASE GAS1"/>
    <property type="match status" value="1"/>
</dbReference>
<gene>
    <name evidence="7" type="ORF">JMJ35_003314</name>
</gene>
<reference evidence="7" key="1">
    <citation type="submission" date="2023-03" db="EMBL/GenBank/DDBJ databases">
        <title>Complete genome of Cladonia borealis.</title>
        <authorList>
            <person name="Park H."/>
        </authorList>
    </citation>
    <scope>NUCLEOTIDE SEQUENCE</scope>
    <source>
        <strain evidence="7">ANT050790</strain>
    </source>
</reference>
<dbReference type="AlphaFoldDB" id="A0AA39R4G6"/>
<dbReference type="Gene3D" id="3.20.20.80">
    <property type="entry name" value="Glycosidases"/>
    <property type="match status" value="1"/>
</dbReference>
<dbReference type="GO" id="GO:0005886">
    <property type="term" value="C:plasma membrane"/>
    <property type="evidence" value="ECO:0007669"/>
    <property type="project" value="UniProtKB-SubCell"/>
</dbReference>
<evidence type="ECO:0000256" key="1">
    <source>
        <dbReference type="ARBA" id="ARBA00004609"/>
    </source>
</evidence>
<name>A0AA39R4G6_9LECA</name>
<dbReference type="Proteomes" id="UP001166286">
    <property type="component" value="Unassembled WGS sequence"/>
</dbReference>
<dbReference type="EC" id="2.4.1.-" evidence="5"/>
<keyword evidence="3 5" id="KW-0732">Signal</keyword>
<keyword evidence="5" id="KW-0808">Transferase</keyword>
<evidence type="ECO:0000256" key="4">
    <source>
        <dbReference type="ARBA" id="ARBA00023180"/>
    </source>
</evidence>
<dbReference type="GO" id="GO:0042124">
    <property type="term" value="F:1,3-beta-glucanosyltransferase activity"/>
    <property type="evidence" value="ECO:0007669"/>
    <property type="project" value="TreeGrafter"/>
</dbReference>
<evidence type="ECO:0000256" key="6">
    <source>
        <dbReference type="SAM" id="Phobius"/>
    </source>
</evidence>
<dbReference type="SUPFAM" id="SSF51445">
    <property type="entry name" value="(Trans)glycosidases"/>
    <property type="match status" value="1"/>
</dbReference>
<comment type="similarity">
    <text evidence="2 5">Belongs to the glycosyl hydrolase 72 family.</text>
</comment>
<feature type="chain" id="PRO_5041490111" description="1,3-beta-glucanosyltransferase" evidence="5">
    <location>
        <begin position="20"/>
        <end position="437"/>
    </location>
</feature>
<dbReference type="GO" id="GO:0098552">
    <property type="term" value="C:side of membrane"/>
    <property type="evidence" value="ECO:0007669"/>
    <property type="project" value="UniProtKB-KW"/>
</dbReference>
<dbReference type="InterPro" id="IPR004886">
    <property type="entry name" value="Glucanosyltransferase"/>
</dbReference>
<dbReference type="PANTHER" id="PTHR31468:SF8">
    <property type="entry name" value="1,3-BETA-GLUCANOSYLTRANSFERASE GAS2"/>
    <property type="match status" value="1"/>
</dbReference>
<evidence type="ECO:0000256" key="2">
    <source>
        <dbReference type="ARBA" id="ARBA00007528"/>
    </source>
</evidence>
<sequence length="437" mass="46849">MFKEILSLAILAATQIATAADLPTISAVGSKFFYSNGTQYYIKGVAYQLTYQDPLVNETQCTLDASLMAELGANTIRVYHVDPEQDHDGCMSAFANVGIYLFVDLDTFDTQFNQSLPYWNQTQLSAFEAVLDTFHDYSNLAGVFVANEALTLLNGSDTAPFVKAAIRDVKAYRQSKGYRDIPIGYSAADIPSLRPMLQDYLACGSDPADAADFYSLNVYEWCGDSSFDGSGYSELVANSSGLQIPIFISETGCRLPKPRLFDDQDAIFGSDMNGTWSGAIIYEWIEETNDYGLISYGPTVDPQSNTAALDGFIRSGTPSPVSPDFTNLKNHWATLNPTGVALSVYSAQASSLKPIACPATTPNGWMVNPTIALPSLGETLDLAATSTGGIGGPPPTASAKKGAAVAMKPASMMMGGKEVATMGISLICVMLGFLFWL</sequence>
<comment type="subcellular location">
    <subcellularLocation>
        <location evidence="1 5">Cell membrane</location>
        <topology evidence="1 5">Lipid-anchor</topology>
        <topology evidence="1 5">GPI-anchor</topology>
    </subcellularLocation>
</comment>
<dbReference type="GO" id="GO:0031505">
    <property type="term" value="P:fungal-type cell wall organization"/>
    <property type="evidence" value="ECO:0007669"/>
    <property type="project" value="TreeGrafter"/>
</dbReference>
<keyword evidence="6" id="KW-1133">Transmembrane helix</keyword>
<feature type="transmembrane region" description="Helical" evidence="6">
    <location>
        <begin position="419"/>
        <end position="436"/>
    </location>
</feature>
<feature type="signal peptide" evidence="5">
    <location>
        <begin position="1"/>
        <end position="19"/>
    </location>
</feature>
<evidence type="ECO:0000313" key="7">
    <source>
        <dbReference type="EMBL" id="KAK0514697.1"/>
    </source>
</evidence>
<protein>
    <recommendedName>
        <fullName evidence="5">1,3-beta-glucanosyltransferase</fullName>
        <ecNumber evidence="5">2.4.1.-</ecNumber>
    </recommendedName>
</protein>
<comment type="function">
    <text evidence="5">Splits internally a 1,3-beta-glucan molecule and transfers the newly generated reducing end (the donor) to the non-reducing end of another 1,3-beta-glucan molecule (the acceptor) forming a 1,3-beta linkage, resulting in the elongation of 1,3-beta-glucan chains in the cell wall.</text>
</comment>
<proteinExistence type="inferred from homology"/>
<keyword evidence="8" id="KW-1185">Reference proteome</keyword>
<evidence type="ECO:0000256" key="3">
    <source>
        <dbReference type="ARBA" id="ARBA00022729"/>
    </source>
</evidence>
<evidence type="ECO:0000256" key="5">
    <source>
        <dbReference type="RuleBase" id="RU361209"/>
    </source>
</evidence>
<dbReference type="GO" id="GO:0071970">
    <property type="term" value="P:fungal-type cell wall (1-&gt;3)-beta-D-glucan biosynthetic process"/>
    <property type="evidence" value="ECO:0007669"/>
    <property type="project" value="TreeGrafter"/>
</dbReference>
<accession>A0AA39R4G6</accession>
<comment type="caution">
    <text evidence="7">The sequence shown here is derived from an EMBL/GenBank/DDBJ whole genome shotgun (WGS) entry which is preliminary data.</text>
</comment>
<keyword evidence="5 6" id="KW-0472">Membrane</keyword>
<keyword evidence="5" id="KW-0449">Lipoprotein</keyword>
<organism evidence="7 8">
    <name type="scientific">Cladonia borealis</name>
    <dbReference type="NCBI Taxonomy" id="184061"/>
    <lineage>
        <taxon>Eukaryota</taxon>
        <taxon>Fungi</taxon>
        <taxon>Dikarya</taxon>
        <taxon>Ascomycota</taxon>
        <taxon>Pezizomycotina</taxon>
        <taxon>Lecanoromycetes</taxon>
        <taxon>OSLEUM clade</taxon>
        <taxon>Lecanoromycetidae</taxon>
        <taxon>Lecanorales</taxon>
        <taxon>Lecanorineae</taxon>
        <taxon>Cladoniaceae</taxon>
        <taxon>Cladonia</taxon>
    </lineage>
</organism>
<keyword evidence="4" id="KW-0325">Glycoprotein</keyword>
<evidence type="ECO:0000313" key="8">
    <source>
        <dbReference type="Proteomes" id="UP001166286"/>
    </source>
</evidence>
<dbReference type="InterPro" id="IPR017853">
    <property type="entry name" value="GH"/>
</dbReference>
<keyword evidence="5" id="KW-0336">GPI-anchor</keyword>
<dbReference type="Pfam" id="PF03198">
    <property type="entry name" value="Glyco_hydro_72"/>
    <property type="match status" value="1"/>
</dbReference>
<keyword evidence="6" id="KW-0812">Transmembrane</keyword>
<dbReference type="EMBL" id="JAFEKC020000005">
    <property type="protein sequence ID" value="KAK0514697.1"/>
    <property type="molecule type" value="Genomic_DNA"/>
</dbReference>